<sequence length="159" mass="18047">MRKLGIFICCGLLSSCAWFESPEVQTQKIVAAELEGINWNDVDQYPLFLDCDESVPKVEQRACFERALLRHFSDILNDFEFELTNDVADTLYVDFLVDKTGTITVLDMEENAAIRNQIPEFNGVIIESLKSLPKLEPALKRGIPVSAKFRVPIILNTKH</sequence>
<comment type="caution">
    <text evidence="2">The sequence shown here is derived from an EMBL/GenBank/DDBJ whole genome shotgun (WGS) entry which is preliminary data.</text>
</comment>
<evidence type="ECO:0000313" key="2">
    <source>
        <dbReference type="EMBL" id="TDQ32372.1"/>
    </source>
</evidence>
<name>A0A4R6TLN0_9FLAO</name>
<dbReference type="AlphaFoldDB" id="A0A4R6TLN0"/>
<dbReference type="EMBL" id="SNYI01000001">
    <property type="protein sequence ID" value="TDQ32372.1"/>
    <property type="molecule type" value="Genomic_DNA"/>
</dbReference>
<dbReference type="PROSITE" id="PS51257">
    <property type="entry name" value="PROKAR_LIPOPROTEIN"/>
    <property type="match status" value="1"/>
</dbReference>
<keyword evidence="1" id="KW-0732">Signal</keyword>
<dbReference type="RefSeq" id="WP_133642443.1">
    <property type="nucleotide sequence ID" value="NZ_SNYI01000001.1"/>
</dbReference>
<dbReference type="OrthoDB" id="1191002at2"/>
<protein>
    <recommendedName>
        <fullName evidence="4">TonB-like protein</fullName>
    </recommendedName>
</protein>
<evidence type="ECO:0000313" key="3">
    <source>
        <dbReference type="Proteomes" id="UP000295468"/>
    </source>
</evidence>
<proteinExistence type="predicted"/>
<reference evidence="2 3" key="1">
    <citation type="submission" date="2019-03" db="EMBL/GenBank/DDBJ databases">
        <title>Genomic Encyclopedia of Archaeal and Bacterial Type Strains, Phase II (KMG-II): from individual species to whole genera.</title>
        <authorList>
            <person name="Goeker M."/>
        </authorList>
    </citation>
    <scope>NUCLEOTIDE SEQUENCE [LARGE SCALE GENOMIC DNA]</scope>
    <source>
        <strain evidence="2 3">DSM 18435</strain>
    </source>
</reference>
<evidence type="ECO:0008006" key="4">
    <source>
        <dbReference type="Google" id="ProtNLM"/>
    </source>
</evidence>
<evidence type="ECO:0000256" key="1">
    <source>
        <dbReference type="SAM" id="SignalP"/>
    </source>
</evidence>
<dbReference type="Proteomes" id="UP000295468">
    <property type="component" value="Unassembled WGS sequence"/>
</dbReference>
<organism evidence="2 3">
    <name type="scientific">Zeaxanthinibacter enoshimensis</name>
    <dbReference type="NCBI Taxonomy" id="392009"/>
    <lineage>
        <taxon>Bacteria</taxon>
        <taxon>Pseudomonadati</taxon>
        <taxon>Bacteroidota</taxon>
        <taxon>Flavobacteriia</taxon>
        <taxon>Flavobacteriales</taxon>
        <taxon>Flavobacteriaceae</taxon>
        <taxon>Zeaxanthinibacter</taxon>
    </lineage>
</organism>
<feature type="chain" id="PRO_5020444608" description="TonB-like protein" evidence="1">
    <location>
        <begin position="20"/>
        <end position="159"/>
    </location>
</feature>
<gene>
    <name evidence="2" type="ORF">CLV82_0199</name>
</gene>
<feature type="signal peptide" evidence="1">
    <location>
        <begin position="1"/>
        <end position="19"/>
    </location>
</feature>
<keyword evidence="3" id="KW-1185">Reference proteome</keyword>
<accession>A0A4R6TLN0</accession>